<dbReference type="AlphaFoldDB" id="A0A4P6EN76"/>
<dbReference type="PANTHER" id="PTHR30363">
    <property type="entry name" value="HTH-TYPE TRANSCRIPTIONAL REGULATOR SRLR-RELATED"/>
    <property type="match status" value="1"/>
</dbReference>
<evidence type="ECO:0000256" key="5">
    <source>
        <dbReference type="ARBA" id="ARBA00023163"/>
    </source>
</evidence>
<dbReference type="InterPro" id="IPR014036">
    <property type="entry name" value="DeoR-like_C"/>
</dbReference>
<dbReference type="Pfam" id="PF00455">
    <property type="entry name" value="DeoRC"/>
    <property type="match status" value="1"/>
</dbReference>
<dbReference type="InterPro" id="IPR050313">
    <property type="entry name" value="Carb_Metab_HTH_regulators"/>
</dbReference>
<evidence type="ECO:0000313" key="8">
    <source>
        <dbReference type="EMBL" id="QAY61737.1"/>
    </source>
</evidence>
<dbReference type="Pfam" id="PF08220">
    <property type="entry name" value="HTH_DeoR"/>
    <property type="match status" value="1"/>
</dbReference>
<dbReference type="PANTHER" id="PTHR30363:SF4">
    <property type="entry name" value="GLYCEROL-3-PHOSPHATE REGULON REPRESSOR"/>
    <property type="match status" value="1"/>
</dbReference>
<dbReference type="InterPro" id="IPR001034">
    <property type="entry name" value="DeoR_HTH"/>
</dbReference>
<evidence type="ECO:0000256" key="3">
    <source>
        <dbReference type="ARBA" id="ARBA00023015"/>
    </source>
</evidence>
<dbReference type="GO" id="GO:0003700">
    <property type="term" value="F:DNA-binding transcription factor activity"/>
    <property type="evidence" value="ECO:0007669"/>
    <property type="project" value="InterPro"/>
</dbReference>
<dbReference type="GO" id="GO:0003677">
    <property type="term" value="F:DNA binding"/>
    <property type="evidence" value="ECO:0007669"/>
    <property type="project" value="UniProtKB-KW"/>
</dbReference>
<evidence type="ECO:0000256" key="4">
    <source>
        <dbReference type="ARBA" id="ARBA00023125"/>
    </source>
</evidence>
<dbReference type="KEGG" id="mprt:ET475_05585"/>
<dbReference type="Proteomes" id="UP000293995">
    <property type="component" value="Chromosome"/>
</dbReference>
<evidence type="ECO:0000256" key="6">
    <source>
        <dbReference type="ARBA" id="ARBA00024937"/>
    </source>
</evidence>
<evidence type="ECO:0000313" key="9">
    <source>
        <dbReference type="Proteomes" id="UP000293995"/>
    </source>
</evidence>
<organism evidence="8 9">
    <name type="scientific">Microbacterium protaetiae</name>
    <dbReference type="NCBI Taxonomy" id="2509458"/>
    <lineage>
        <taxon>Bacteria</taxon>
        <taxon>Bacillati</taxon>
        <taxon>Actinomycetota</taxon>
        <taxon>Actinomycetes</taxon>
        <taxon>Micrococcales</taxon>
        <taxon>Microbacteriaceae</taxon>
        <taxon>Microbacterium</taxon>
    </lineage>
</organism>
<evidence type="ECO:0000256" key="2">
    <source>
        <dbReference type="ARBA" id="ARBA00022491"/>
    </source>
</evidence>
<protein>
    <recommendedName>
        <fullName evidence="1">Lactose phosphotransferase system repressor</fullName>
    </recommendedName>
</protein>
<feature type="domain" description="HTH deoR-type" evidence="7">
    <location>
        <begin position="1"/>
        <end position="55"/>
    </location>
</feature>
<proteinExistence type="predicted"/>
<dbReference type="SUPFAM" id="SSF46785">
    <property type="entry name" value="Winged helix' DNA-binding domain"/>
    <property type="match status" value="1"/>
</dbReference>
<dbReference type="InterPro" id="IPR036390">
    <property type="entry name" value="WH_DNA-bd_sf"/>
</dbReference>
<dbReference type="SMART" id="SM00420">
    <property type="entry name" value="HTH_DEOR"/>
    <property type="match status" value="1"/>
</dbReference>
<dbReference type="InterPro" id="IPR037171">
    <property type="entry name" value="NagB/RpiA_transferase-like"/>
</dbReference>
<keyword evidence="3" id="KW-0805">Transcription regulation</keyword>
<evidence type="ECO:0000259" key="7">
    <source>
        <dbReference type="PROSITE" id="PS51000"/>
    </source>
</evidence>
<keyword evidence="9" id="KW-1185">Reference proteome</keyword>
<dbReference type="EMBL" id="CP035494">
    <property type="protein sequence ID" value="QAY61737.1"/>
    <property type="molecule type" value="Genomic_DNA"/>
</dbReference>
<evidence type="ECO:0000256" key="1">
    <source>
        <dbReference type="ARBA" id="ARBA00021390"/>
    </source>
</evidence>
<keyword evidence="4" id="KW-0238">DNA-binding</keyword>
<dbReference type="SMART" id="SM01134">
    <property type="entry name" value="DeoRC"/>
    <property type="match status" value="1"/>
</dbReference>
<accession>A0A4P6EN76</accession>
<dbReference type="Gene3D" id="3.40.50.1360">
    <property type="match status" value="1"/>
</dbReference>
<name>A0A4P6EN76_9MICO</name>
<keyword evidence="5" id="KW-0804">Transcription</keyword>
<gene>
    <name evidence="8" type="ORF">ET475_05585</name>
</gene>
<dbReference type="PRINTS" id="PR00037">
    <property type="entry name" value="HTHLACR"/>
</dbReference>
<dbReference type="OrthoDB" id="7688673at2"/>
<dbReference type="SUPFAM" id="SSF100950">
    <property type="entry name" value="NagB/RpiA/CoA transferase-like"/>
    <property type="match status" value="1"/>
</dbReference>
<dbReference type="InterPro" id="IPR018356">
    <property type="entry name" value="Tscrpt_reg_HTH_DeoR_CS"/>
</dbReference>
<comment type="function">
    <text evidence="6">Repressor of the lactose catabolism operon. Galactose-6-phosphate is the inducer.</text>
</comment>
<keyword evidence="2" id="KW-0678">Repressor</keyword>
<dbReference type="PROSITE" id="PS00894">
    <property type="entry name" value="HTH_DEOR_1"/>
    <property type="match status" value="1"/>
</dbReference>
<sequence>MERQQLIERLLVDEGRVGVHDLSARFKVTTETVRRDLDALERSGALRRVHGGAVPLERGSTIEPSLTERIHRNAQQKSAIAARALQAIDRGFRGSVFLDAGTTTAAIAEQLPGRLAAVQGTADIVTHSLTLAPLLATVSDITLTVVGGRVRGVTAAAVGAGTVGAISALRPDIVFVGTNGISAAFGLSTPDPEEAAVKAAIVRAARRVIVVADSGKFDVESLVRFAALDDIDVLVTDTEPPGDLADALTTAEVEVWLA</sequence>
<reference evidence="8 9" key="1">
    <citation type="submission" date="2019-01" db="EMBL/GenBank/DDBJ databases">
        <title>Genome sequencing of strain DFW100M-13.</title>
        <authorList>
            <person name="Heo J."/>
            <person name="Kim S.-J."/>
            <person name="Kim J.-S."/>
            <person name="Hong S.-B."/>
            <person name="Kwon S.-W."/>
        </authorList>
    </citation>
    <scope>NUCLEOTIDE SEQUENCE [LARGE SCALE GENOMIC DNA]</scope>
    <source>
        <strain evidence="8 9">DFW100M-13</strain>
    </source>
</reference>
<dbReference type="PROSITE" id="PS51000">
    <property type="entry name" value="HTH_DEOR_2"/>
    <property type="match status" value="1"/>
</dbReference>